<dbReference type="InterPro" id="IPR038157">
    <property type="entry name" value="FeoA_core_dom"/>
</dbReference>
<protein>
    <submittedName>
        <fullName evidence="3">Ferrous iron transport protein A</fullName>
    </submittedName>
</protein>
<dbReference type="SUPFAM" id="SSF50037">
    <property type="entry name" value="C-terminal domain of transcriptional repressors"/>
    <property type="match status" value="1"/>
</dbReference>
<organism evidence="3 4">
    <name type="scientific">Vibrio zhugei</name>
    <dbReference type="NCBI Taxonomy" id="2479546"/>
    <lineage>
        <taxon>Bacteria</taxon>
        <taxon>Pseudomonadati</taxon>
        <taxon>Pseudomonadota</taxon>
        <taxon>Gammaproteobacteria</taxon>
        <taxon>Vibrionales</taxon>
        <taxon>Vibrionaceae</taxon>
        <taxon>Vibrio</taxon>
    </lineage>
</organism>
<dbReference type="Pfam" id="PF04023">
    <property type="entry name" value="FeoA"/>
    <property type="match status" value="1"/>
</dbReference>
<dbReference type="SMART" id="SM00899">
    <property type="entry name" value="FeoA"/>
    <property type="match status" value="1"/>
</dbReference>
<evidence type="ECO:0000259" key="2">
    <source>
        <dbReference type="SMART" id="SM00899"/>
    </source>
</evidence>
<dbReference type="Gene3D" id="2.30.30.90">
    <property type="match status" value="1"/>
</dbReference>
<accession>A0ABV7CED0</accession>
<evidence type="ECO:0000313" key="4">
    <source>
        <dbReference type="Proteomes" id="UP001595384"/>
    </source>
</evidence>
<evidence type="ECO:0000256" key="1">
    <source>
        <dbReference type="ARBA" id="ARBA00023004"/>
    </source>
</evidence>
<proteinExistence type="predicted"/>
<dbReference type="Proteomes" id="UP001595384">
    <property type="component" value="Unassembled WGS sequence"/>
</dbReference>
<keyword evidence="4" id="KW-1185">Reference proteome</keyword>
<comment type="caution">
    <text evidence="3">The sequence shown here is derived from an EMBL/GenBank/DDBJ whole genome shotgun (WGS) entry which is preliminary data.</text>
</comment>
<gene>
    <name evidence="3" type="ORF">ACFODT_17270</name>
</gene>
<feature type="domain" description="Ferrous iron transporter FeoA-like" evidence="2">
    <location>
        <begin position="1"/>
        <end position="74"/>
    </location>
</feature>
<reference evidence="4" key="1">
    <citation type="journal article" date="2019" name="Int. J. Syst. Evol. Microbiol.">
        <title>The Global Catalogue of Microorganisms (GCM) 10K type strain sequencing project: providing services to taxonomists for standard genome sequencing and annotation.</title>
        <authorList>
            <consortium name="The Broad Institute Genomics Platform"/>
            <consortium name="The Broad Institute Genome Sequencing Center for Infectious Disease"/>
            <person name="Wu L."/>
            <person name="Ma J."/>
        </authorList>
    </citation>
    <scope>NUCLEOTIDE SEQUENCE [LARGE SCALE GENOMIC DNA]</scope>
    <source>
        <strain evidence="4">KCTC 62784</strain>
    </source>
</reference>
<name>A0ABV7CED0_9VIBR</name>
<dbReference type="PANTHER" id="PTHR42954">
    <property type="entry name" value="FE(2+) TRANSPORT PROTEIN A"/>
    <property type="match status" value="1"/>
</dbReference>
<dbReference type="InterPro" id="IPR008988">
    <property type="entry name" value="Transcriptional_repressor_C"/>
</dbReference>
<dbReference type="EMBL" id="JBHRSE010000122">
    <property type="protein sequence ID" value="MFC3025553.1"/>
    <property type="molecule type" value="Genomic_DNA"/>
</dbReference>
<dbReference type="InterPro" id="IPR007167">
    <property type="entry name" value="Fe-transptr_FeoA-like"/>
</dbReference>
<dbReference type="RefSeq" id="WP_123017317.1">
    <property type="nucleotide sequence ID" value="NZ_AP024911.1"/>
</dbReference>
<evidence type="ECO:0000313" key="3">
    <source>
        <dbReference type="EMBL" id="MFC3025553.1"/>
    </source>
</evidence>
<keyword evidence="1" id="KW-0408">Iron</keyword>
<dbReference type="PANTHER" id="PTHR42954:SF2">
    <property type="entry name" value="FE(2+) TRANSPORT PROTEIN A"/>
    <property type="match status" value="1"/>
</dbReference>
<sequence>MKLSELEIGQAAVISGFDDLSSETRKKLMIMGILPNTAITLVRRAPLGDPLQVDVRGVSIALRSSIACSIQVETR</sequence>
<dbReference type="InterPro" id="IPR052713">
    <property type="entry name" value="FeoA"/>
</dbReference>